<dbReference type="Gene3D" id="1.20.1260.10">
    <property type="match status" value="1"/>
</dbReference>
<evidence type="ECO:0000256" key="9">
    <source>
        <dbReference type="SAM" id="MobiDB-lite"/>
    </source>
</evidence>
<dbReference type="EMBL" id="SIDB01000010">
    <property type="protein sequence ID" value="KAI3426870.1"/>
    <property type="molecule type" value="Genomic_DNA"/>
</dbReference>
<dbReference type="PROSITE" id="PS50905">
    <property type="entry name" value="FERRITIN_LIKE"/>
    <property type="match status" value="1"/>
</dbReference>
<dbReference type="GO" id="GO:0008199">
    <property type="term" value="F:ferric iron binding"/>
    <property type="evidence" value="ECO:0007669"/>
    <property type="project" value="InterPro"/>
</dbReference>
<evidence type="ECO:0000313" key="11">
    <source>
        <dbReference type="EMBL" id="KAI3426870.1"/>
    </source>
</evidence>
<dbReference type="PANTHER" id="PTHR11431:SF75">
    <property type="entry name" value="FERRITIN"/>
    <property type="match status" value="1"/>
</dbReference>
<dbReference type="CDD" id="cd01056">
    <property type="entry name" value="Euk_Ferritin"/>
    <property type="match status" value="1"/>
</dbReference>
<accession>A0A9D4TIX1</accession>
<evidence type="ECO:0000256" key="6">
    <source>
        <dbReference type="ARBA" id="ARBA00026060"/>
    </source>
</evidence>
<gene>
    <name evidence="11" type="ORF">D9Q98_006816</name>
</gene>
<evidence type="ECO:0000256" key="1">
    <source>
        <dbReference type="ARBA" id="ARBA00007513"/>
    </source>
</evidence>
<evidence type="ECO:0000256" key="4">
    <source>
        <dbReference type="ARBA" id="ARBA00023004"/>
    </source>
</evidence>
<proteinExistence type="inferred from homology"/>
<dbReference type="Proteomes" id="UP001055712">
    <property type="component" value="Unassembled WGS sequence"/>
</dbReference>
<keyword evidence="12" id="KW-1185">Reference proteome</keyword>
<comment type="caution">
    <text evidence="11">The sequence shown here is derived from an EMBL/GenBank/DDBJ whole genome shotgun (WGS) entry which is preliminary data.</text>
</comment>
<evidence type="ECO:0000256" key="2">
    <source>
        <dbReference type="ARBA" id="ARBA00022434"/>
    </source>
</evidence>
<comment type="subunit">
    <text evidence="6">Oligomer of 24 subunits. There are two types of subunits: L (light) chain and H (heavy) chain. The major chain can be light or heavy, depending on the species and tissue type. The functional molecule forms a roughly spherical shell with a diameter of 12 nm and contains a central cavity into which the insoluble mineral iron core is deposited.</text>
</comment>
<dbReference type="GO" id="GO:0006879">
    <property type="term" value="P:intracellular iron ion homeostasis"/>
    <property type="evidence" value="ECO:0007669"/>
    <property type="project" value="UniProtKB-KW"/>
</dbReference>
<evidence type="ECO:0000259" key="10">
    <source>
        <dbReference type="PROSITE" id="PS50905"/>
    </source>
</evidence>
<dbReference type="InterPro" id="IPR001519">
    <property type="entry name" value="Ferritin"/>
</dbReference>
<comment type="function">
    <text evidence="5">Stores iron in a soluble, non-toxic, readily available form. Important for iron homeostasis. Has ferroxidase activity. Iron is taken up in the ferrous form and deposited as ferric hydroxides after oxidation.</text>
</comment>
<comment type="function">
    <text evidence="8">Stores iron in a soluble, non-toxic, readily available form. Important for iron homeostasis. Iron is taken up in the ferrous form and deposited as ferric hydroxides after oxidation.</text>
</comment>
<dbReference type="SUPFAM" id="SSF47240">
    <property type="entry name" value="Ferritin-like"/>
    <property type="match status" value="1"/>
</dbReference>
<comment type="similarity">
    <text evidence="1 8">Belongs to the ferritin family.</text>
</comment>
<keyword evidence="8" id="KW-0560">Oxidoreductase</keyword>
<dbReference type="GO" id="GO:0004322">
    <property type="term" value="F:ferroxidase activity"/>
    <property type="evidence" value="ECO:0007669"/>
    <property type="project" value="UniProtKB-EC"/>
</dbReference>
<protein>
    <recommendedName>
        <fullName evidence="8">Ferritin</fullName>
        <ecNumber evidence="8">1.16.3.1</ecNumber>
    </recommendedName>
</protein>
<evidence type="ECO:0000256" key="5">
    <source>
        <dbReference type="ARBA" id="ARBA00025111"/>
    </source>
</evidence>
<dbReference type="InterPro" id="IPR009078">
    <property type="entry name" value="Ferritin-like_SF"/>
</dbReference>
<feature type="domain" description="Ferritin-like diiron" evidence="10">
    <location>
        <begin position="59"/>
        <end position="211"/>
    </location>
</feature>
<evidence type="ECO:0000313" key="12">
    <source>
        <dbReference type="Proteomes" id="UP001055712"/>
    </source>
</evidence>
<dbReference type="OrthoDB" id="186462at2759"/>
<keyword evidence="3 8" id="KW-0479">Metal-binding</keyword>
<name>A0A9D4TIX1_CHLVU</name>
<feature type="region of interest" description="Disordered" evidence="9">
    <location>
        <begin position="1"/>
        <end position="26"/>
    </location>
</feature>
<reference evidence="11" key="2">
    <citation type="submission" date="2020-11" db="EMBL/GenBank/DDBJ databases">
        <authorList>
            <person name="Cecchin M."/>
            <person name="Marcolungo L."/>
            <person name="Rossato M."/>
            <person name="Girolomoni L."/>
            <person name="Cosentino E."/>
            <person name="Cuine S."/>
            <person name="Li-Beisson Y."/>
            <person name="Delledonne M."/>
            <person name="Ballottari M."/>
        </authorList>
    </citation>
    <scope>NUCLEOTIDE SEQUENCE</scope>
    <source>
        <strain evidence="11">211/11P</strain>
        <tissue evidence="11">Whole cell</tissue>
    </source>
</reference>
<dbReference type="EC" id="1.16.3.1" evidence="8"/>
<dbReference type="Pfam" id="PF00210">
    <property type="entry name" value="Ferritin"/>
    <property type="match status" value="1"/>
</dbReference>
<organism evidence="11 12">
    <name type="scientific">Chlorella vulgaris</name>
    <name type="common">Green alga</name>
    <dbReference type="NCBI Taxonomy" id="3077"/>
    <lineage>
        <taxon>Eukaryota</taxon>
        <taxon>Viridiplantae</taxon>
        <taxon>Chlorophyta</taxon>
        <taxon>core chlorophytes</taxon>
        <taxon>Trebouxiophyceae</taxon>
        <taxon>Chlorellales</taxon>
        <taxon>Chlorellaceae</taxon>
        <taxon>Chlorella clade</taxon>
        <taxon>Chlorella</taxon>
    </lineage>
</organism>
<sequence>MQAISGAAQSIKGAMAGGPDAKEVPGVLQRPMEEVKAEYESVCAGCVNAESSSKTFVRQNYSEKCETMVNRMLNSYLNQSYISTSMSAYFHNDTVALPGVAAFMKANADRAKQDALQLLDYQNMRGGKVVLASIAMPKAEYFEEAAGDALHAYELLLALNKLNFAKLRELHAAAREDEDPELQDFVNSKLHELALAIREMGSYVCELKRVGTGHGVFHFDRRVEKRHGHVLSATVKLPVTM</sequence>
<reference evidence="11" key="1">
    <citation type="journal article" date="2019" name="Plant J.">
        <title>Chlorella vulgaris genome assembly and annotation reveals the molecular basis for metabolic acclimation to high light conditions.</title>
        <authorList>
            <person name="Cecchin M."/>
            <person name="Marcolungo L."/>
            <person name="Rossato M."/>
            <person name="Girolomoni L."/>
            <person name="Cosentino E."/>
            <person name="Cuine S."/>
            <person name="Li-Beisson Y."/>
            <person name="Delledonne M."/>
            <person name="Ballottari M."/>
        </authorList>
    </citation>
    <scope>NUCLEOTIDE SEQUENCE</scope>
    <source>
        <strain evidence="11">211/11P</strain>
    </source>
</reference>
<evidence type="ECO:0000256" key="7">
    <source>
        <dbReference type="ARBA" id="ARBA00047990"/>
    </source>
</evidence>
<evidence type="ECO:0000256" key="8">
    <source>
        <dbReference type="RuleBase" id="RU361145"/>
    </source>
</evidence>
<comment type="catalytic activity">
    <reaction evidence="7 8">
        <text>4 Fe(2+) + O2 + 4 H(+) = 4 Fe(3+) + 2 H2O</text>
        <dbReference type="Rhea" id="RHEA:11148"/>
        <dbReference type="ChEBI" id="CHEBI:15377"/>
        <dbReference type="ChEBI" id="CHEBI:15378"/>
        <dbReference type="ChEBI" id="CHEBI:15379"/>
        <dbReference type="ChEBI" id="CHEBI:29033"/>
        <dbReference type="ChEBI" id="CHEBI:29034"/>
        <dbReference type="EC" id="1.16.3.1"/>
    </reaction>
</comment>
<dbReference type="GO" id="GO:0005737">
    <property type="term" value="C:cytoplasm"/>
    <property type="evidence" value="ECO:0007669"/>
    <property type="project" value="TreeGrafter"/>
</dbReference>
<keyword evidence="4 8" id="KW-0408">Iron</keyword>
<dbReference type="InterPro" id="IPR009040">
    <property type="entry name" value="Ferritin-like_diiron"/>
</dbReference>
<dbReference type="InterPro" id="IPR012347">
    <property type="entry name" value="Ferritin-like"/>
</dbReference>
<evidence type="ECO:0000256" key="3">
    <source>
        <dbReference type="ARBA" id="ARBA00022723"/>
    </source>
</evidence>
<keyword evidence="2 8" id="KW-0409">Iron storage</keyword>
<dbReference type="GO" id="GO:0008198">
    <property type="term" value="F:ferrous iron binding"/>
    <property type="evidence" value="ECO:0007669"/>
    <property type="project" value="TreeGrafter"/>
</dbReference>
<dbReference type="GO" id="GO:0006826">
    <property type="term" value="P:iron ion transport"/>
    <property type="evidence" value="ECO:0007669"/>
    <property type="project" value="InterPro"/>
</dbReference>
<dbReference type="PANTHER" id="PTHR11431">
    <property type="entry name" value="FERRITIN"/>
    <property type="match status" value="1"/>
</dbReference>
<dbReference type="InterPro" id="IPR008331">
    <property type="entry name" value="Ferritin_DPS_dom"/>
</dbReference>
<dbReference type="AlphaFoldDB" id="A0A9D4TIX1"/>